<protein>
    <recommendedName>
        <fullName evidence="15">STT3/PglB/AglB core domain-containing protein</fullName>
    </recommendedName>
</protein>
<feature type="transmembrane region" description="Helical" evidence="14">
    <location>
        <begin position="12"/>
        <end position="31"/>
    </location>
</feature>
<evidence type="ECO:0000259" key="15">
    <source>
        <dbReference type="Pfam" id="PF21436"/>
    </source>
</evidence>
<evidence type="ECO:0000256" key="4">
    <source>
        <dbReference type="ARBA" id="ARBA00004922"/>
    </source>
</evidence>
<evidence type="ECO:0000256" key="14">
    <source>
        <dbReference type="SAM" id="Phobius"/>
    </source>
</evidence>
<evidence type="ECO:0000256" key="8">
    <source>
        <dbReference type="ARBA" id="ARBA00022692"/>
    </source>
</evidence>
<feature type="non-terminal residue" evidence="16">
    <location>
        <position position="1"/>
    </location>
</feature>
<evidence type="ECO:0000256" key="10">
    <source>
        <dbReference type="ARBA" id="ARBA00022842"/>
    </source>
</evidence>
<keyword evidence="12 14" id="KW-0472">Membrane</keyword>
<comment type="subcellular location">
    <subcellularLocation>
        <location evidence="3">Endomembrane system</location>
        <topology evidence="3">Multi-pass membrane protein</topology>
    </subcellularLocation>
</comment>
<evidence type="ECO:0000256" key="13">
    <source>
        <dbReference type="ARBA" id="ARBA00023211"/>
    </source>
</evidence>
<reference evidence="16" key="1">
    <citation type="journal article" date="2014" name="Front. Microbiol.">
        <title>High frequency of phylogenetically diverse reductive dehalogenase-homologous genes in deep subseafloor sedimentary metagenomes.</title>
        <authorList>
            <person name="Kawai M."/>
            <person name="Futagami T."/>
            <person name="Toyoda A."/>
            <person name="Takaki Y."/>
            <person name="Nishi S."/>
            <person name="Hori S."/>
            <person name="Arai W."/>
            <person name="Tsubouchi T."/>
            <person name="Morono Y."/>
            <person name="Uchiyama I."/>
            <person name="Ito T."/>
            <person name="Fujiyama A."/>
            <person name="Inagaki F."/>
            <person name="Takami H."/>
        </authorList>
    </citation>
    <scope>NUCLEOTIDE SEQUENCE</scope>
    <source>
        <strain evidence="16">Expedition CK06-06</strain>
    </source>
</reference>
<evidence type="ECO:0000256" key="11">
    <source>
        <dbReference type="ARBA" id="ARBA00022989"/>
    </source>
</evidence>
<dbReference type="EMBL" id="BART01037358">
    <property type="protein sequence ID" value="GAH06937.1"/>
    <property type="molecule type" value="Genomic_DNA"/>
</dbReference>
<comment type="similarity">
    <text evidence="5">Belongs to the STT3 family.</text>
</comment>
<proteinExistence type="inferred from homology"/>
<dbReference type="Pfam" id="PF21436">
    <property type="entry name" value="STT3-PglB_core"/>
    <property type="match status" value="1"/>
</dbReference>
<evidence type="ECO:0000256" key="1">
    <source>
        <dbReference type="ARBA" id="ARBA00001936"/>
    </source>
</evidence>
<dbReference type="InterPro" id="IPR003674">
    <property type="entry name" value="Oligo_trans_STT3"/>
</dbReference>
<evidence type="ECO:0000256" key="2">
    <source>
        <dbReference type="ARBA" id="ARBA00001946"/>
    </source>
</evidence>
<evidence type="ECO:0000256" key="6">
    <source>
        <dbReference type="ARBA" id="ARBA00022676"/>
    </source>
</evidence>
<evidence type="ECO:0000256" key="5">
    <source>
        <dbReference type="ARBA" id="ARBA00010810"/>
    </source>
</evidence>
<comment type="pathway">
    <text evidence="4">Protein modification; protein glycosylation.</text>
</comment>
<dbReference type="GO" id="GO:0016020">
    <property type="term" value="C:membrane"/>
    <property type="evidence" value="ECO:0007669"/>
    <property type="project" value="InterPro"/>
</dbReference>
<keyword evidence="6" id="KW-0328">Glycosyltransferase</keyword>
<comment type="cofactor">
    <cofactor evidence="2">
        <name>Mg(2+)</name>
        <dbReference type="ChEBI" id="CHEBI:18420"/>
    </cofactor>
</comment>
<dbReference type="GO" id="GO:0046872">
    <property type="term" value="F:metal ion binding"/>
    <property type="evidence" value="ECO:0007669"/>
    <property type="project" value="UniProtKB-KW"/>
</dbReference>
<organism evidence="16">
    <name type="scientific">marine sediment metagenome</name>
    <dbReference type="NCBI Taxonomy" id="412755"/>
    <lineage>
        <taxon>unclassified sequences</taxon>
        <taxon>metagenomes</taxon>
        <taxon>ecological metagenomes</taxon>
    </lineage>
</organism>
<dbReference type="PANTHER" id="PTHR13872">
    <property type="entry name" value="DOLICHYL-DIPHOSPHOOLIGOSACCHARIDE--PROTEIN GLYCOSYLTRANSFERASE SUBUNIT"/>
    <property type="match status" value="1"/>
</dbReference>
<evidence type="ECO:0000256" key="12">
    <source>
        <dbReference type="ARBA" id="ARBA00023136"/>
    </source>
</evidence>
<dbReference type="Gene3D" id="3.40.50.12610">
    <property type="match status" value="1"/>
</dbReference>
<accession>X1CH11</accession>
<dbReference type="UniPathway" id="UPA00378"/>
<sequence length="154" mass="17511">RKRRATKQIGRELIAVAYAFIAITLMLNVLFSVNMADRQYYFNHELTPRLTTSQGQQFLAHDYQEAYEFLRLNVAPYQPGEKPPLVMSWWDYGYQIRVLGNCTTLVDNATINSTHIGIIGAMLIHNETSSVKIMKKYGVDYVFVLSPGTIGSQS</sequence>
<evidence type="ECO:0000256" key="9">
    <source>
        <dbReference type="ARBA" id="ARBA00022723"/>
    </source>
</evidence>
<evidence type="ECO:0000313" key="16">
    <source>
        <dbReference type="EMBL" id="GAH06937.1"/>
    </source>
</evidence>
<keyword evidence="13" id="KW-0464">Manganese</keyword>
<feature type="domain" description="STT3/PglB/AglB core" evidence="15">
    <location>
        <begin position="85"/>
        <end position="141"/>
    </location>
</feature>
<keyword evidence="10" id="KW-0460">Magnesium</keyword>
<feature type="non-terminal residue" evidence="16">
    <location>
        <position position="154"/>
    </location>
</feature>
<gene>
    <name evidence="16" type="ORF">S01H4_62543</name>
</gene>
<dbReference type="InterPro" id="IPR048999">
    <property type="entry name" value="STT3-PglB_core"/>
</dbReference>
<keyword evidence="11 14" id="KW-1133">Transmembrane helix</keyword>
<comment type="caution">
    <text evidence="16">The sequence shown here is derived from an EMBL/GenBank/DDBJ whole genome shotgun (WGS) entry which is preliminary data.</text>
</comment>
<comment type="cofactor">
    <cofactor evidence="1">
        <name>Mn(2+)</name>
        <dbReference type="ChEBI" id="CHEBI:29035"/>
    </cofactor>
</comment>
<dbReference type="AlphaFoldDB" id="X1CH11"/>
<dbReference type="GO" id="GO:0012505">
    <property type="term" value="C:endomembrane system"/>
    <property type="evidence" value="ECO:0007669"/>
    <property type="project" value="UniProtKB-SubCell"/>
</dbReference>
<dbReference type="GO" id="GO:0004576">
    <property type="term" value="F:oligosaccharyl transferase activity"/>
    <property type="evidence" value="ECO:0007669"/>
    <property type="project" value="InterPro"/>
</dbReference>
<dbReference type="PANTHER" id="PTHR13872:SF1">
    <property type="entry name" value="DOLICHYL-DIPHOSPHOOLIGOSACCHARIDE--PROTEIN GLYCOSYLTRANSFERASE SUBUNIT STT3B"/>
    <property type="match status" value="1"/>
</dbReference>
<evidence type="ECO:0000256" key="3">
    <source>
        <dbReference type="ARBA" id="ARBA00004127"/>
    </source>
</evidence>
<keyword evidence="8 14" id="KW-0812">Transmembrane</keyword>
<evidence type="ECO:0000256" key="7">
    <source>
        <dbReference type="ARBA" id="ARBA00022679"/>
    </source>
</evidence>
<keyword evidence="9" id="KW-0479">Metal-binding</keyword>
<keyword evidence="7" id="KW-0808">Transferase</keyword>
<name>X1CH11_9ZZZZ</name>